<name>A0A9J6DZ01_RHIMP</name>
<keyword evidence="2" id="KW-1185">Reference proteome</keyword>
<dbReference type="AlphaFoldDB" id="A0A9J6DZ01"/>
<accession>A0A9J6DZ01</accession>
<gene>
    <name evidence="1" type="ORF">HPB51_005836</name>
</gene>
<proteinExistence type="predicted"/>
<sequence length="167" mass="18351">MKEDNKVRDLLKEIAGDVYNYLIKVHHGVCSGCTQHCRMFEALKAMRISPQFGRLANFISVASVGVAPTSSCDLASRIRQIVREELGRCDAVTPLRANASGASSPYDAMCAAVDPTLYGVPQSIAPEPPTDNPHLRRGFQNASSQPPTVVFSWNNHGYMAPRERFDD</sequence>
<reference evidence="1" key="1">
    <citation type="journal article" date="2020" name="Cell">
        <title>Large-Scale Comparative Analyses of Tick Genomes Elucidate Their Genetic Diversity and Vector Capacities.</title>
        <authorList>
            <consortium name="Tick Genome and Microbiome Consortium (TIGMIC)"/>
            <person name="Jia N."/>
            <person name="Wang J."/>
            <person name="Shi W."/>
            <person name="Du L."/>
            <person name="Sun Y."/>
            <person name="Zhan W."/>
            <person name="Jiang J.F."/>
            <person name="Wang Q."/>
            <person name="Zhang B."/>
            <person name="Ji P."/>
            <person name="Bell-Sakyi L."/>
            <person name="Cui X.M."/>
            <person name="Yuan T.T."/>
            <person name="Jiang B.G."/>
            <person name="Yang W.F."/>
            <person name="Lam T.T."/>
            <person name="Chang Q.C."/>
            <person name="Ding S.J."/>
            <person name="Wang X.J."/>
            <person name="Zhu J.G."/>
            <person name="Ruan X.D."/>
            <person name="Zhao L."/>
            <person name="Wei J.T."/>
            <person name="Ye R.Z."/>
            <person name="Que T.C."/>
            <person name="Du C.H."/>
            <person name="Zhou Y.H."/>
            <person name="Cheng J.X."/>
            <person name="Dai P.F."/>
            <person name="Guo W.B."/>
            <person name="Han X.H."/>
            <person name="Huang E.J."/>
            <person name="Li L.F."/>
            <person name="Wei W."/>
            <person name="Gao Y.C."/>
            <person name="Liu J.Z."/>
            <person name="Shao H.Z."/>
            <person name="Wang X."/>
            <person name="Wang C.C."/>
            <person name="Yang T.C."/>
            <person name="Huo Q.B."/>
            <person name="Li W."/>
            <person name="Chen H.Y."/>
            <person name="Chen S.E."/>
            <person name="Zhou L.G."/>
            <person name="Ni X.B."/>
            <person name="Tian J.H."/>
            <person name="Sheng Y."/>
            <person name="Liu T."/>
            <person name="Pan Y.S."/>
            <person name="Xia L.Y."/>
            <person name="Li J."/>
            <person name="Zhao F."/>
            <person name="Cao W.C."/>
        </authorList>
    </citation>
    <scope>NUCLEOTIDE SEQUENCE</scope>
    <source>
        <strain evidence="1">Rmic-2018</strain>
    </source>
</reference>
<evidence type="ECO:0000313" key="1">
    <source>
        <dbReference type="EMBL" id="KAH8027459.1"/>
    </source>
</evidence>
<reference evidence="1" key="2">
    <citation type="submission" date="2021-09" db="EMBL/GenBank/DDBJ databases">
        <authorList>
            <person name="Jia N."/>
            <person name="Wang J."/>
            <person name="Shi W."/>
            <person name="Du L."/>
            <person name="Sun Y."/>
            <person name="Zhan W."/>
            <person name="Jiang J."/>
            <person name="Wang Q."/>
            <person name="Zhang B."/>
            <person name="Ji P."/>
            <person name="Sakyi L.B."/>
            <person name="Cui X."/>
            <person name="Yuan T."/>
            <person name="Jiang B."/>
            <person name="Yang W."/>
            <person name="Lam T.T.-Y."/>
            <person name="Chang Q."/>
            <person name="Ding S."/>
            <person name="Wang X."/>
            <person name="Zhu J."/>
            <person name="Ruan X."/>
            <person name="Zhao L."/>
            <person name="Wei J."/>
            <person name="Que T."/>
            <person name="Du C."/>
            <person name="Cheng J."/>
            <person name="Dai P."/>
            <person name="Han X."/>
            <person name="Huang E."/>
            <person name="Gao Y."/>
            <person name="Liu J."/>
            <person name="Shao H."/>
            <person name="Ye R."/>
            <person name="Li L."/>
            <person name="Wei W."/>
            <person name="Wang X."/>
            <person name="Wang C."/>
            <person name="Huo Q."/>
            <person name="Li W."/>
            <person name="Guo W."/>
            <person name="Chen H."/>
            <person name="Chen S."/>
            <person name="Zhou L."/>
            <person name="Zhou L."/>
            <person name="Ni X."/>
            <person name="Tian J."/>
            <person name="Zhou Y."/>
            <person name="Sheng Y."/>
            <person name="Liu T."/>
            <person name="Pan Y."/>
            <person name="Xia L."/>
            <person name="Li J."/>
            <person name="Zhao F."/>
            <person name="Cao W."/>
        </authorList>
    </citation>
    <scope>NUCLEOTIDE SEQUENCE</scope>
    <source>
        <strain evidence="1">Rmic-2018</strain>
        <tissue evidence="1">Larvae</tissue>
    </source>
</reference>
<dbReference type="EMBL" id="JABSTU010000006">
    <property type="protein sequence ID" value="KAH8027459.1"/>
    <property type="molecule type" value="Genomic_DNA"/>
</dbReference>
<dbReference type="Proteomes" id="UP000821866">
    <property type="component" value="Chromosome 4"/>
</dbReference>
<evidence type="ECO:0000313" key="2">
    <source>
        <dbReference type="Proteomes" id="UP000821866"/>
    </source>
</evidence>
<protein>
    <submittedName>
        <fullName evidence="1">Uncharacterized protein</fullName>
    </submittedName>
</protein>
<comment type="caution">
    <text evidence="1">The sequence shown here is derived from an EMBL/GenBank/DDBJ whole genome shotgun (WGS) entry which is preliminary data.</text>
</comment>
<organism evidence="1 2">
    <name type="scientific">Rhipicephalus microplus</name>
    <name type="common">Cattle tick</name>
    <name type="synonym">Boophilus microplus</name>
    <dbReference type="NCBI Taxonomy" id="6941"/>
    <lineage>
        <taxon>Eukaryota</taxon>
        <taxon>Metazoa</taxon>
        <taxon>Ecdysozoa</taxon>
        <taxon>Arthropoda</taxon>
        <taxon>Chelicerata</taxon>
        <taxon>Arachnida</taxon>
        <taxon>Acari</taxon>
        <taxon>Parasitiformes</taxon>
        <taxon>Ixodida</taxon>
        <taxon>Ixodoidea</taxon>
        <taxon>Ixodidae</taxon>
        <taxon>Rhipicephalinae</taxon>
        <taxon>Rhipicephalus</taxon>
        <taxon>Boophilus</taxon>
    </lineage>
</organism>